<evidence type="ECO:0000313" key="3">
    <source>
        <dbReference type="Proteomes" id="UP001066276"/>
    </source>
</evidence>
<comment type="caution">
    <text evidence="2">The sequence shown here is derived from an EMBL/GenBank/DDBJ whole genome shotgun (WGS) entry which is preliminary data.</text>
</comment>
<proteinExistence type="predicted"/>
<gene>
    <name evidence="2" type="ORF">NDU88_006359</name>
</gene>
<feature type="compositionally biased region" description="Basic and acidic residues" evidence="1">
    <location>
        <begin position="1"/>
        <end position="14"/>
    </location>
</feature>
<dbReference type="Proteomes" id="UP001066276">
    <property type="component" value="Chromosome 3_1"/>
</dbReference>
<accession>A0AAV7UMR3</accession>
<organism evidence="2 3">
    <name type="scientific">Pleurodeles waltl</name>
    <name type="common">Iberian ribbed newt</name>
    <dbReference type="NCBI Taxonomy" id="8319"/>
    <lineage>
        <taxon>Eukaryota</taxon>
        <taxon>Metazoa</taxon>
        <taxon>Chordata</taxon>
        <taxon>Craniata</taxon>
        <taxon>Vertebrata</taxon>
        <taxon>Euteleostomi</taxon>
        <taxon>Amphibia</taxon>
        <taxon>Batrachia</taxon>
        <taxon>Caudata</taxon>
        <taxon>Salamandroidea</taxon>
        <taxon>Salamandridae</taxon>
        <taxon>Pleurodelinae</taxon>
        <taxon>Pleurodeles</taxon>
    </lineage>
</organism>
<feature type="region of interest" description="Disordered" evidence="1">
    <location>
        <begin position="1"/>
        <end position="78"/>
    </location>
</feature>
<reference evidence="2" key="1">
    <citation type="journal article" date="2022" name="bioRxiv">
        <title>Sequencing and chromosome-scale assembly of the giantPleurodeles waltlgenome.</title>
        <authorList>
            <person name="Brown T."/>
            <person name="Elewa A."/>
            <person name="Iarovenko S."/>
            <person name="Subramanian E."/>
            <person name="Araus A.J."/>
            <person name="Petzold A."/>
            <person name="Susuki M."/>
            <person name="Suzuki K.-i.T."/>
            <person name="Hayashi T."/>
            <person name="Toyoda A."/>
            <person name="Oliveira C."/>
            <person name="Osipova E."/>
            <person name="Leigh N.D."/>
            <person name="Simon A."/>
            <person name="Yun M.H."/>
        </authorList>
    </citation>
    <scope>NUCLEOTIDE SEQUENCE</scope>
    <source>
        <strain evidence="2">20211129_DDA</strain>
        <tissue evidence="2">Liver</tissue>
    </source>
</reference>
<evidence type="ECO:0000256" key="1">
    <source>
        <dbReference type="SAM" id="MobiDB-lite"/>
    </source>
</evidence>
<protein>
    <submittedName>
        <fullName evidence="2">Uncharacterized protein</fullName>
    </submittedName>
</protein>
<feature type="compositionally biased region" description="Basic and acidic residues" evidence="1">
    <location>
        <begin position="21"/>
        <end position="48"/>
    </location>
</feature>
<feature type="region of interest" description="Disordered" evidence="1">
    <location>
        <begin position="111"/>
        <end position="138"/>
    </location>
</feature>
<dbReference type="AlphaFoldDB" id="A0AAV7UMR3"/>
<evidence type="ECO:0000313" key="2">
    <source>
        <dbReference type="EMBL" id="KAJ1189615.1"/>
    </source>
</evidence>
<keyword evidence="3" id="KW-1185">Reference proteome</keyword>
<dbReference type="EMBL" id="JANPWB010000005">
    <property type="protein sequence ID" value="KAJ1189615.1"/>
    <property type="molecule type" value="Genomic_DNA"/>
</dbReference>
<sequence length="138" mass="15343">MEDGHRTKSSEKQEGTLPSRTAEKETPLVPKDGESKEKEARDENPRELEDGEPLYRAQKNFKETPGNHGGARHVPGGAWVGLENVDHQKAPQGCRVPKQSLTKKVYMKKEKRVTLSPAAPEAQAPKGMLIQKKVSEHL</sequence>
<name>A0AAV7UMR3_PLEWA</name>